<evidence type="ECO:0000256" key="1">
    <source>
        <dbReference type="SAM" id="MobiDB-lite"/>
    </source>
</evidence>
<dbReference type="AlphaFoldDB" id="A0A8H7Q3Y3"/>
<keyword evidence="3" id="KW-1185">Reference proteome</keyword>
<dbReference type="Proteomes" id="UP000612746">
    <property type="component" value="Unassembled WGS sequence"/>
</dbReference>
<evidence type="ECO:0000313" key="3">
    <source>
        <dbReference type="Proteomes" id="UP000612746"/>
    </source>
</evidence>
<feature type="region of interest" description="Disordered" evidence="1">
    <location>
        <begin position="1"/>
        <end position="111"/>
    </location>
</feature>
<feature type="compositionally biased region" description="Basic and acidic residues" evidence="1">
    <location>
        <begin position="63"/>
        <end position="93"/>
    </location>
</feature>
<sequence>MSMQSHSSSISKGGHAEGTTERLNERLNEECRSHPVNEHPEASYASDNHDEGVDGSGLSWPSRTEEQQKLDREDEKKYQYMTDKFQKDRKDTEDNYDEGVDGTGAEWMHSP</sequence>
<gene>
    <name evidence="2" type="ORF">INT44_009231</name>
</gene>
<protein>
    <submittedName>
        <fullName evidence="2">Uncharacterized protein</fullName>
    </submittedName>
</protein>
<dbReference type="OrthoDB" id="10357353at2759"/>
<organism evidence="2 3">
    <name type="scientific">Umbelopsis vinacea</name>
    <dbReference type="NCBI Taxonomy" id="44442"/>
    <lineage>
        <taxon>Eukaryota</taxon>
        <taxon>Fungi</taxon>
        <taxon>Fungi incertae sedis</taxon>
        <taxon>Mucoromycota</taxon>
        <taxon>Mucoromycotina</taxon>
        <taxon>Umbelopsidomycetes</taxon>
        <taxon>Umbelopsidales</taxon>
        <taxon>Umbelopsidaceae</taxon>
        <taxon>Umbelopsis</taxon>
    </lineage>
</organism>
<proteinExistence type="predicted"/>
<reference evidence="2" key="1">
    <citation type="submission" date="2020-12" db="EMBL/GenBank/DDBJ databases">
        <title>Metabolic potential, ecology and presence of endohyphal bacteria is reflected in genomic diversity of Mucoromycotina.</title>
        <authorList>
            <person name="Muszewska A."/>
            <person name="Okrasinska A."/>
            <person name="Steczkiewicz K."/>
            <person name="Drgas O."/>
            <person name="Orlowska M."/>
            <person name="Perlinska-Lenart U."/>
            <person name="Aleksandrzak-Piekarczyk T."/>
            <person name="Szatraj K."/>
            <person name="Zielenkiewicz U."/>
            <person name="Pilsyk S."/>
            <person name="Malc E."/>
            <person name="Mieczkowski P."/>
            <person name="Kruszewska J.S."/>
            <person name="Biernat P."/>
            <person name="Pawlowska J."/>
        </authorList>
    </citation>
    <scope>NUCLEOTIDE SEQUENCE</scope>
    <source>
        <strain evidence="2">WA0000051536</strain>
    </source>
</reference>
<name>A0A8H7Q3Y3_9FUNG</name>
<comment type="caution">
    <text evidence="2">The sequence shown here is derived from an EMBL/GenBank/DDBJ whole genome shotgun (WGS) entry which is preliminary data.</text>
</comment>
<feature type="compositionally biased region" description="Basic and acidic residues" evidence="1">
    <location>
        <begin position="14"/>
        <end position="52"/>
    </location>
</feature>
<accession>A0A8H7Q3Y3</accession>
<feature type="compositionally biased region" description="Low complexity" evidence="1">
    <location>
        <begin position="1"/>
        <end position="11"/>
    </location>
</feature>
<dbReference type="EMBL" id="JAEPRA010000006">
    <property type="protein sequence ID" value="KAG2184216.1"/>
    <property type="molecule type" value="Genomic_DNA"/>
</dbReference>
<evidence type="ECO:0000313" key="2">
    <source>
        <dbReference type="EMBL" id="KAG2184216.1"/>
    </source>
</evidence>